<accession>A0A1Y1S1W8</accession>
<protein>
    <submittedName>
        <fullName evidence="1">Uncharacterized protein</fullName>
    </submittedName>
</protein>
<dbReference type="AlphaFoldDB" id="A0A1Y1S1W8"/>
<dbReference type="RefSeq" id="WP_083047822.1">
    <property type="nucleotide sequence ID" value="NZ_CAXXQO010000003.1"/>
</dbReference>
<gene>
    <name evidence="1" type="ORF">B4O97_02030</name>
</gene>
<dbReference type="Proteomes" id="UP000192343">
    <property type="component" value="Unassembled WGS sequence"/>
</dbReference>
<dbReference type="EMBL" id="MWQY01000002">
    <property type="protein sequence ID" value="ORC37804.1"/>
    <property type="molecule type" value="Genomic_DNA"/>
</dbReference>
<dbReference type="STRING" id="1963862.B4O97_02030"/>
<keyword evidence="2" id="KW-1185">Reference proteome</keyword>
<reference evidence="1 2" key="1">
    <citation type="submission" date="2017-03" db="EMBL/GenBank/DDBJ databases">
        <title>Draft Genome sequence of Marispirochaeta sp. strain JC444.</title>
        <authorList>
            <person name="Shivani Y."/>
            <person name="Subhash Y."/>
            <person name="Sasikala C."/>
            <person name="Ramana C."/>
        </authorList>
    </citation>
    <scope>NUCLEOTIDE SEQUENCE [LARGE SCALE GENOMIC DNA]</scope>
    <source>
        <strain evidence="1 2">JC444</strain>
    </source>
</reference>
<sequence length="122" mass="14330">MSYKATQNLHEVEKEFFSKFRNRVTNSKKVDDLRRAFTISVADLLGTLLHEEISLDGEDVSFSPEKKDHYRISEEFKGSPPVFEILNDPEIRQILKKAAQTAHHRYLHLKKHPEKTELKIRN</sequence>
<organism evidence="1 2">
    <name type="scientific">Marispirochaeta aestuarii</name>
    <dbReference type="NCBI Taxonomy" id="1963862"/>
    <lineage>
        <taxon>Bacteria</taxon>
        <taxon>Pseudomonadati</taxon>
        <taxon>Spirochaetota</taxon>
        <taxon>Spirochaetia</taxon>
        <taxon>Spirochaetales</taxon>
        <taxon>Spirochaetaceae</taxon>
        <taxon>Marispirochaeta</taxon>
    </lineage>
</organism>
<proteinExistence type="predicted"/>
<comment type="caution">
    <text evidence="1">The sequence shown here is derived from an EMBL/GenBank/DDBJ whole genome shotgun (WGS) entry which is preliminary data.</text>
</comment>
<evidence type="ECO:0000313" key="1">
    <source>
        <dbReference type="EMBL" id="ORC37804.1"/>
    </source>
</evidence>
<dbReference type="OrthoDB" id="5816446at2"/>
<name>A0A1Y1S1W8_9SPIO</name>
<evidence type="ECO:0000313" key="2">
    <source>
        <dbReference type="Proteomes" id="UP000192343"/>
    </source>
</evidence>